<sequence length="236" mass="26457">MGHQVEFGNAAAVPAMFGEALTMNSREIAELVEKRHDSVKRTIDMLVGKELIQPQSVDEQDTDTMGRKRTTSVYYLEKRDSFVVVAQLSPEFTARLVDRWQELEAEKANGGFRIPRTIGEALRLAADQAEQISEMQPKALAYDRLDTADGNLTLRPASKVLGYPERKLSQWLQSNRWAFRQSGKGPLQAHVDKRNAGCLDHKLHNYTDERTGEDKVSVTLVITPKGLAKLAKVLPL</sequence>
<gene>
    <name evidence="2" type="ORF">DSM109990_01337</name>
</gene>
<keyword evidence="3" id="KW-1185">Reference proteome</keyword>
<evidence type="ECO:0000313" key="2">
    <source>
        <dbReference type="EMBL" id="UOA14531.1"/>
    </source>
</evidence>
<dbReference type="InterPro" id="IPR014054">
    <property type="entry name" value="Phage_regulatory_Rha"/>
</dbReference>
<feature type="domain" description="Antirepressor protein C-terminal" evidence="1">
    <location>
        <begin position="130"/>
        <end position="234"/>
    </location>
</feature>
<protein>
    <recommendedName>
        <fullName evidence="1">Antirepressor protein C-terminal domain-containing protein</fullName>
    </recommendedName>
</protein>
<dbReference type="EMBL" id="CP085144">
    <property type="protein sequence ID" value="UOA14531.1"/>
    <property type="molecule type" value="Genomic_DNA"/>
</dbReference>
<organism evidence="2 3">
    <name type="scientific">Sulfitobacter dubius</name>
    <dbReference type="NCBI Taxonomy" id="218673"/>
    <lineage>
        <taxon>Bacteria</taxon>
        <taxon>Pseudomonadati</taxon>
        <taxon>Pseudomonadota</taxon>
        <taxon>Alphaproteobacteria</taxon>
        <taxon>Rhodobacterales</taxon>
        <taxon>Roseobacteraceae</taxon>
        <taxon>Sulfitobacter</taxon>
    </lineage>
</organism>
<name>A0ABY3ZLJ4_9RHOB</name>
<accession>A0ABY3ZLJ4</accession>
<dbReference type="Pfam" id="PF03374">
    <property type="entry name" value="ANT"/>
    <property type="match status" value="1"/>
</dbReference>
<dbReference type="Pfam" id="PF09669">
    <property type="entry name" value="Phage_pRha"/>
    <property type="match status" value="1"/>
</dbReference>
<dbReference type="Proteomes" id="UP000831019">
    <property type="component" value="Chromosome"/>
</dbReference>
<proteinExistence type="predicted"/>
<evidence type="ECO:0000313" key="3">
    <source>
        <dbReference type="Proteomes" id="UP000831019"/>
    </source>
</evidence>
<reference evidence="3" key="1">
    <citation type="journal article" date="2022" name="Microorganisms">
        <title>Beyond the ABCs#Discovery of Three New Plasmid Types in Rhodobacterales (RepQ, RepY, RepW).</title>
        <authorList>
            <person name="Freese H.M."/>
            <person name="Ringel V."/>
            <person name="Overmann J."/>
            <person name="Petersen J."/>
        </authorList>
    </citation>
    <scope>NUCLEOTIDE SEQUENCE [LARGE SCALE GENOMIC DNA]</scope>
    <source>
        <strain evidence="3">DSM 109990</strain>
    </source>
</reference>
<dbReference type="InterPro" id="IPR005039">
    <property type="entry name" value="Ant_C"/>
</dbReference>
<evidence type="ECO:0000259" key="1">
    <source>
        <dbReference type="Pfam" id="PF03374"/>
    </source>
</evidence>